<dbReference type="GO" id="GO:0008270">
    <property type="term" value="F:zinc ion binding"/>
    <property type="evidence" value="ECO:0007669"/>
    <property type="project" value="UniProtKB-KW"/>
</dbReference>
<evidence type="ECO:0000256" key="5">
    <source>
        <dbReference type="ARBA" id="ARBA00022723"/>
    </source>
</evidence>
<evidence type="ECO:0000256" key="8">
    <source>
        <dbReference type="ARBA" id="ARBA00022833"/>
    </source>
</evidence>
<dbReference type="Pfam" id="PF00856">
    <property type="entry name" value="SET"/>
    <property type="match status" value="1"/>
</dbReference>
<reference evidence="16 17" key="1">
    <citation type="submission" date="2020-12" db="EMBL/GenBank/DDBJ databases">
        <title>Metabolic potential, ecology and presence of endohyphal bacteria is reflected in genomic diversity of Mucoromycotina.</title>
        <authorList>
            <person name="Muszewska A."/>
            <person name="Okrasinska A."/>
            <person name="Steczkiewicz K."/>
            <person name="Drgas O."/>
            <person name="Orlowska M."/>
            <person name="Perlinska-Lenart U."/>
            <person name="Aleksandrzak-Piekarczyk T."/>
            <person name="Szatraj K."/>
            <person name="Zielenkiewicz U."/>
            <person name="Pilsyk S."/>
            <person name="Malc E."/>
            <person name="Mieczkowski P."/>
            <person name="Kruszewska J.S."/>
            <person name="Biernat P."/>
            <person name="Pawlowska J."/>
        </authorList>
    </citation>
    <scope>NUCLEOTIDE SEQUENCE [LARGE SCALE GENOMIC DNA]</scope>
    <source>
        <strain evidence="16 17">CBS 142.35</strain>
    </source>
</reference>
<dbReference type="AlphaFoldDB" id="A0A8H7VTK1"/>
<dbReference type="InterPro" id="IPR023392">
    <property type="entry name" value="Tom20_dom_sf"/>
</dbReference>
<dbReference type="Pfam" id="PF02064">
    <property type="entry name" value="MAS20"/>
    <property type="match status" value="1"/>
</dbReference>
<dbReference type="GO" id="GO:0005742">
    <property type="term" value="C:mitochondrial outer membrane translocase complex"/>
    <property type="evidence" value="ECO:0007669"/>
    <property type="project" value="InterPro"/>
</dbReference>
<dbReference type="GO" id="GO:0006605">
    <property type="term" value="P:protein targeting"/>
    <property type="evidence" value="ECO:0007669"/>
    <property type="project" value="InterPro"/>
</dbReference>
<dbReference type="InterPro" id="IPR002056">
    <property type="entry name" value="MAS20"/>
</dbReference>
<organism evidence="16 17">
    <name type="scientific">Circinella minor</name>
    <dbReference type="NCBI Taxonomy" id="1195481"/>
    <lineage>
        <taxon>Eukaryota</taxon>
        <taxon>Fungi</taxon>
        <taxon>Fungi incertae sedis</taxon>
        <taxon>Mucoromycota</taxon>
        <taxon>Mucoromycotina</taxon>
        <taxon>Mucoromycetes</taxon>
        <taxon>Mucorales</taxon>
        <taxon>Lichtheimiaceae</taxon>
        <taxon>Circinella</taxon>
    </lineage>
</organism>
<dbReference type="InterPro" id="IPR001214">
    <property type="entry name" value="SET_dom"/>
</dbReference>
<protein>
    <recommendedName>
        <fullName evidence="18">MYND-type domain-containing protein</fullName>
    </recommendedName>
</protein>
<keyword evidence="3" id="KW-0813">Transport</keyword>
<keyword evidence="17" id="KW-1185">Reference proteome</keyword>
<dbReference type="InterPro" id="IPR002893">
    <property type="entry name" value="Znf_MYND"/>
</dbReference>
<dbReference type="PROSITE" id="PS50280">
    <property type="entry name" value="SET"/>
    <property type="match status" value="1"/>
</dbReference>
<keyword evidence="9" id="KW-0653">Protein transport</keyword>
<keyword evidence="7" id="KW-1000">Mitochondrion outer membrane</keyword>
<feature type="domain" description="MYND-type" evidence="15">
    <location>
        <begin position="232"/>
        <end position="273"/>
    </location>
</feature>
<keyword evidence="4" id="KW-0812">Transmembrane</keyword>
<evidence type="ECO:0000256" key="2">
    <source>
        <dbReference type="ARBA" id="ARBA00005792"/>
    </source>
</evidence>
<dbReference type="EMBL" id="JAEPRB010000015">
    <property type="protein sequence ID" value="KAG2226584.1"/>
    <property type="molecule type" value="Genomic_DNA"/>
</dbReference>
<proteinExistence type="inferred from homology"/>
<evidence type="ECO:0000256" key="11">
    <source>
        <dbReference type="ARBA" id="ARBA00023128"/>
    </source>
</evidence>
<evidence type="ECO:0000259" key="14">
    <source>
        <dbReference type="PROSITE" id="PS50280"/>
    </source>
</evidence>
<keyword evidence="10" id="KW-1133">Transmembrane helix</keyword>
<dbReference type="PROSITE" id="PS01360">
    <property type="entry name" value="ZF_MYND_1"/>
    <property type="match status" value="1"/>
</dbReference>
<dbReference type="Gene3D" id="1.20.960.10">
    <property type="entry name" value="Mitochondrial outer membrane translocase complex, subunit Tom20 domain"/>
    <property type="match status" value="1"/>
</dbReference>
<keyword evidence="12" id="KW-0472">Membrane</keyword>
<evidence type="ECO:0000256" key="12">
    <source>
        <dbReference type="ARBA" id="ARBA00023136"/>
    </source>
</evidence>
<dbReference type="GO" id="GO:0008320">
    <property type="term" value="F:protein transmembrane transporter activity"/>
    <property type="evidence" value="ECO:0007669"/>
    <property type="project" value="TreeGrafter"/>
</dbReference>
<evidence type="ECO:0000256" key="1">
    <source>
        <dbReference type="ARBA" id="ARBA00004572"/>
    </source>
</evidence>
<dbReference type="SUPFAM" id="SSF144232">
    <property type="entry name" value="HIT/MYND zinc finger-like"/>
    <property type="match status" value="1"/>
</dbReference>
<keyword evidence="8" id="KW-0862">Zinc</keyword>
<dbReference type="Pfam" id="PF01753">
    <property type="entry name" value="zf-MYND"/>
    <property type="match status" value="1"/>
</dbReference>
<evidence type="ECO:0000256" key="7">
    <source>
        <dbReference type="ARBA" id="ARBA00022787"/>
    </source>
</evidence>
<evidence type="ECO:0000313" key="16">
    <source>
        <dbReference type="EMBL" id="KAG2226584.1"/>
    </source>
</evidence>
<sequence>MADNSQSSLILGMKPKTFALATAGAVVAASLGYAVYFDHKRRNDPTLRKQMRRERKKVKKAAKAAEEDAKQGKLKLIDQVLEAVAKEPMPATPEAKEKYFMEQVAAGEQLCNAGEAYYNDAVLPFYKALKVYPAPLELIMIYQKTVPEPVFQTVVQLMALEQNKRQTAFYEQFPSKDTHVRLAELPAGKTPEGKPIVRRGLVADEEVKDGQTIYTESPLVSGLHPSLEGEYCNYCLKKLPEEGKVECSNCDKVAFCSAECEKVANENYHRYLCINNKVLKEGEVDTEDEEKTAPSNNSDKEKAFLEYTKEKNTKYSYMVAKFLSTMVAEEMERTRSGESAENTYNSWDHIDRFRYLDTSANEDTAREIEMLKEMLGSKVQGISEFLTDEIYLMLKGKLLFNAYAVNIGEDIDVPESSEHMRKTSSDKKPVGAALYKISTYIGQSEEEPNVKVVFGDNHDISVVALKDISKDTELVASYSLPVPV</sequence>
<dbReference type="Gene3D" id="1.10.220.160">
    <property type="match status" value="1"/>
</dbReference>
<evidence type="ECO:0000256" key="4">
    <source>
        <dbReference type="ARBA" id="ARBA00022692"/>
    </source>
</evidence>
<dbReference type="Gene3D" id="2.170.270.10">
    <property type="entry name" value="SET domain"/>
    <property type="match status" value="1"/>
</dbReference>
<dbReference type="GO" id="GO:0030943">
    <property type="term" value="F:mitochondrion targeting sequence binding"/>
    <property type="evidence" value="ECO:0007669"/>
    <property type="project" value="TreeGrafter"/>
</dbReference>
<dbReference type="PRINTS" id="PR00351">
    <property type="entry name" value="OM20RECEPTOR"/>
</dbReference>
<dbReference type="Gene3D" id="6.10.140.2220">
    <property type="match status" value="1"/>
</dbReference>
<keyword evidence="11" id="KW-0496">Mitochondrion</keyword>
<comment type="subcellular location">
    <subcellularLocation>
        <location evidence="1">Mitochondrion outer membrane</location>
        <topology evidence="1">Single-pass membrane protein</topology>
    </subcellularLocation>
</comment>
<evidence type="ECO:0008006" key="18">
    <source>
        <dbReference type="Google" id="ProtNLM"/>
    </source>
</evidence>
<dbReference type="GO" id="GO:0006886">
    <property type="term" value="P:intracellular protein transport"/>
    <property type="evidence" value="ECO:0007669"/>
    <property type="project" value="InterPro"/>
</dbReference>
<dbReference type="PANTHER" id="PTHR12430:SF0">
    <property type="entry name" value="TRANSLOCASE OF OUTER MITOCHONDRIAL MEMBRANE 20"/>
    <property type="match status" value="1"/>
</dbReference>
<dbReference type="PANTHER" id="PTHR12430">
    <property type="entry name" value="MITOCHONDRIAL IMPORT RECEPTOR SUBUNIT TOM20"/>
    <property type="match status" value="1"/>
</dbReference>
<comment type="similarity">
    <text evidence="2">Belongs to the Tom20 family.</text>
</comment>
<evidence type="ECO:0000259" key="15">
    <source>
        <dbReference type="PROSITE" id="PS50865"/>
    </source>
</evidence>
<keyword evidence="5" id="KW-0479">Metal-binding</keyword>
<dbReference type="PROSITE" id="PS50865">
    <property type="entry name" value="ZF_MYND_2"/>
    <property type="match status" value="1"/>
</dbReference>
<dbReference type="GO" id="GO:0016031">
    <property type="term" value="P:tRNA import into mitochondrion"/>
    <property type="evidence" value="ECO:0007669"/>
    <property type="project" value="TreeGrafter"/>
</dbReference>
<dbReference type="GO" id="GO:0030150">
    <property type="term" value="P:protein import into mitochondrial matrix"/>
    <property type="evidence" value="ECO:0007669"/>
    <property type="project" value="TreeGrafter"/>
</dbReference>
<dbReference type="Proteomes" id="UP000646827">
    <property type="component" value="Unassembled WGS sequence"/>
</dbReference>
<evidence type="ECO:0000256" key="3">
    <source>
        <dbReference type="ARBA" id="ARBA00022448"/>
    </source>
</evidence>
<evidence type="ECO:0000256" key="6">
    <source>
        <dbReference type="ARBA" id="ARBA00022771"/>
    </source>
</evidence>
<evidence type="ECO:0000313" key="17">
    <source>
        <dbReference type="Proteomes" id="UP000646827"/>
    </source>
</evidence>
<name>A0A8H7VTK1_9FUNG</name>
<gene>
    <name evidence="16" type="ORF">INT45_005070</name>
</gene>
<dbReference type="OrthoDB" id="2154253at2759"/>
<accession>A0A8H7VTK1</accession>
<evidence type="ECO:0000256" key="13">
    <source>
        <dbReference type="PROSITE-ProRule" id="PRU00134"/>
    </source>
</evidence>
<dbReference type="SUPFAM" id="SSF47157">
    <property type="entry name" value="Mitochondrial import receptor subunit Tom20"/>
    <property type="match status" value="1"/>
</dbReference>
<keyword evidence="6 13" id="KW-0863">Zinc-finger</keyword>
<evidence type="ECO:0000256" key="10">
    <source>
        <dbReference type="ARBA" id="ARBA00022989"/>
    </source>
</evidence>
<feature type="domain" description="SET" evidence="14">
    <location>
        <begin position="178"/>
        <end position="479"/>
    </location>
</feature>
<comment type="caution">
    <text evidence="16">The sequence shown here is derived from an EMBL/GenBank/DDBJ whole genome shotgun (WGS) entry which is preliminary data.</text>
</comment>
<dbReference type="SUPFAM" id="SSF82199">
    <property type="entry name" value="SET domain"/>
    <property type="match status" value="1"/>
</dbReference>
<evidence type="ECO:0000256" key="9">
    <source>
        <dbReference type="ARBA" id="ARBA00022927"/>
    </source>
</evidence>
<dbReference type="InterPro" id="IPR046341">
    <property type="entry name" value="SET_dom_sf"/>
</dbReference>